<comment type="caution">
    <text evidence="2">The sequence shown here is derived from an EMBL/GenBank/DDBJ whole genome shotgun (WGS) entry which is preliminary data.</text>
</comment>
<evidence type="ECO:0000256" key="1">
    <source>
        <dbReference type="ARBA" id="ARBA00022801"/>
    </source>
</evidence>
<gene>
    <name evidence="2" type="ORF">H9S92_04630</name>
</gene>
<sequence>MRLPAEWEPQQLVLFSFPRRDGDWGDQLDAASRAMVAAANAVHAVTPVLMVVGDAEHFARYAADFQGQHLELPTDDCWIRDSGPITVFDAAGKPRLLDFTFNGWGGKFNAERDNALPQRLHAALFPTAGYERVDLVLEGGAIESDGMGTMLTTTTCLFSAGRNDWDDPEEADPILQKYFGKKTDIYWLTDGELVGDDTDAHVDTLARFLDDRTIAYTSCQDKNDEHYPSLKEMWEDLKFLITPHNKAYKLIALPIPPPVYAADGHRLPATYANFLISNGTLFLPTYFDAEADDHPGKAADAAAIKALEKYGKYRVIPVDCRAFIEQHGSLHCLTMQIPAF</sequence>
<organism evidence="2 3">
    <name type="scientific">Neolewinella lacunae</name>
    <dbReference type="NCBI Taxonomy" id="1517758"/>
    <lineage>
        <taxon>Bacteria</taxon>
        <taxon>Pseudomonadati</taxon>
        <taxon>Bacteroidota</taxon>
        <taxon>Saprospiria</taxon>
        <taxon>Saprospirales</taxon>
        <taxon>Lewinellaceae</taxon>
        <taxon>Neolewinella</taxon>
    </lineage>
</organism>
<evidence type="ECO:0000313" key="3">
    <source>
        <dbReference type="Proteomes" id="UP000650081"/>
    </source>
</evidence>
<dbReference type="PANTHER" id="PTHR31377:SF0">
    <property type="entry name" value="AGMATINE DEIMINASE-RELATED"/>
    <property type="match status" value="1"/>
</dbReference>
<dbReference type="Proteomes" id="UP000650081">
    <property type="component" value="Unassembled WGS sequence"/>
</dbReference>
<dbReference type="GO" id="GO:0009446">
    <property type="term" value="P:putrescine biosynthetic process"/>
    <property type="evidence" value="ECO:0007669"/>
    <property type="project" value="InterPro"/>
</dbReference>
<protein>
    <submittedName>
        <fullName evidence="2">Agmatine deiminase family protein</fullName>
    </submittedName>
</protein>
<keyword evidence="1" id="KW-0378">Hydrolase</keyword>
<keyword evidence="3" id="KW-1185">Reference proteome</keyword>
<name>A0A923PG35_9BACT</name>
<dbReference type="GO" id="GO:0004668">
    <property type="term" value="F:protein-arginine deiminase activity"/>
    <property type="evidence" value="ECO:0007669"/>
    <property type="project" value="InterPro"/>
</dbReference>
<reference evidence="2" key="1">
    <citation type="submission" date="2020-08" db="EMBL/GenBank/DDBJ databases">
        <title>Lewinella bacteria from marine environments.</title>
        <authorList>
            <person name="Zhong Y."/>
        </authorList>
    </citation>
    <scope>NUCLEOTIDE SEQUENCE</scope>
    <source>
        <strain evidence="2">KCTC 42187</strain>
    </source>
</reference>
<dbReference type="Pfam" id="PF04371">
    <property type="entry name" value="PAD_porph"/>
    <property type="match status" value="1"/>
</dbReference>
<dbReference type="RefSeq" id="WP_187465545.1">
    <property type="nucleotide sequence ID" value="NZ_JACSIT010000067.1"/>
</dbReference>
<dbReference type="InterPro" id="IPR007466">
    <property type="entry name" value="Peptidyl-Arg-deiminase_porph"/>
</dbReference>
<dbReference type="SUPFAM" id="SSF55909">
    <property type="entry name" value="Pentein"/>
    <property type="match status" value="1"/>
</dbReference>
<dbReference type="GO" id="GO:0047632">
    <property type="term" value="F:agmatine deiminase activity"/>
    <property type="evidence" value="ECO:0007669"/>
    <property type="project" value="TreeGrafter"/>
</dbReference>
<proteinExistence type="predicted"/>
<dbReference type="EMBL" id="JACSIT010000067">
    <property type="protein sequence ID" value="MBC6993435.1"/>
    <property type="molecule type" value="Genomic_DNA"/>
</dbReference>
<accession>A0A923PG35</accession>
<evidence type="ECO:0000313" key="2">
    <source>
        <dbReference type="EMBL" id="MBC6993435.1"/>
    </source>
</evidence>
<dbReference type="AlphaFoldDB" id="A0A923PG35"/>
<dbReference type="PANTHER" id="PTHR31377">
    <property type="entry name" value="AGMATINE DEIMINASE-RELATED"/>
    <property type="match status" value="1"/>
</dbReference>
<dbReference type="Gene3D" id="3.75.10.10">
    <property type="entry name" value="L-arginine/glycine Amidinotransferase, Chain A"/>
    <property type="match status" value="1"/>
</dbReference>